<evidence type="ECO:0000313" key="4">
    <source>
        <dbReference type="Proteomes" id="UP000283458"/>
    </source>
</evidence>
<feature type="domain" description="Metallo-beta-lactamase" evidence="2">
    <location>
        <begin position="52"/>
        <end position="237"/>
    </location>
</feature>
<accession>A0A418W5D9</accession>
<protein>
    <submittedName>
        <fullName evidence="3">MBL fold metallo-hydrolase</fullName>
    </submittedName>
</protein>
<dbReference type="InterPro" id="IPR006311">
    <property type="entry name" value="TAT_signal"/>
</dbReference>
<dbReference type="AlphaFoldDB" id="A0A418W5D9"/>
<dbReference type="InterPro" id="IPR001279">
    <property type="entry name" value="Metallo-B-lactamas"/>
</dbReference>
<name>A0A418W5D9_9PROT</name>
<feature type="chain" id="PRO_5019356033" evidence="1">
    <location>
        <begin position="36"/>
        <end position="303"/>
    </location>
</feature>
<gene>
    <name evidence="3" type="ORF">D3877_05530</name>
</gene>
<dbReference type="CDD" id="cd07739">
    <property type="entry name" value="metallo-hydrolase-like_MBL-fold"/>
    <property type="match status" value="1"/>
</dbReference>
<dbReference type="GO" id="GO:0016787">
    <property type="term" value="F:hydrolase activity"/>
    <property type="evidence" value="ECO:0007669"/>
    <property type="project" value="UniProtKB-KW"/>
</dbReference>
<evidence type="ECO:0000259" key="2">
    <source>
        <dbReference type="SMART" id="SM00849"/>
    </source>
</evidence>
<dbReference type="PANTHER" id="PTHR42951">
    <property type="entry name" value="METALLO-BETA-LACTAMASE DOMAIN-CONTAINING"/>
    <property type="match status" value="1"/>
</dbReference>
<dbReference type="SUPFAM" id="SSF56281">
    <property type="entry name" value="Metallo-hydrolase/oxidoreductase"/>
    <property type="match status" value="1"/>
</dbReference>
<dbReference type="PROSITE" id="PS51318">
    <property type="entry name" value="TAT"/>
    <property type="match status" value="1"/>
</dbReference>
<sequence>MMTAPVSRRRLLAVAGATLALGSVASLPLSGTARAAAPLAWTVLPGAATSFFKASVLLTGATEAVLIDGAFTRSEGRAQVAAIKASGKRLTTVFVSHGDPDYYFGLEEIRAAFPEARIVATAETVAHIQRTVEKKREFWGPKMGADAPTTIVLPVVLTAPVLELDGERLEIVTPEAGLPGRAFVWAPSVNGVFGGVLLFAGLHVWTADTAQPEQRQAWLRALDAIAARNPSLVVAAHMAPGSPTDGGAIRHTRDYLRAFDEELPKAANGAALIAAMKGRYPTAGLEIALDIGAKVAKGEMRWG</sequence>
<dbReference type="Proteomes" id="UP000283458">
    <property type="component" value="Unassembled WGS sequence"/>
</dbReference>
<reference evidence="3 4" key="1">
    <citation type="submission" date="2018-09" db="EMBL/GenBank/DDBJ databases">
        <authorList>
            <person name="Zhu H."/>
        </authorList>
    </citation>
    <scope>NUCLEOTIDE SEQUENCE [LARGE SCALE GENOMIC DNA]</scope>
    <source>
        <strain evidence="3 4">K2W22B-5</strain>
    </source>
</reference>
<dbReference type="PANTHER" id="PTHR42951:SF14">
    <property type="entry name" value="METALLO-BETA-LACTAMASE SUPERFAMILY PROTEIN"/>
    <property type="match status" value="1"/>
</dbReference>
<dbReference type="SMART" id="SM00849">
    <property type="entry name" value="Lactamase_B"/>
    <property type="match status" value="1"/>
</dbReference>
<dbReference type="Pfam" id="PF00753">
    <property type="entry name" value="Lactamase_B"/>
    <property type="match status" value="1"/>
</dbReference>
<proteinExistence type="predicted"/>
<comment type="caution">
    <text evidence="3">The sequence shown here is derived from an EMBL/GenBank/DDBJ whole genome shotgun (WGS) entry which is preliminary data.</text>
</comment>
<keyword evidence="1" id="KW-0732">Signal</keyword>
<feature type="signal peptide" evidence="1">
    <location>
        <begin position="1"/>
        <end position="35"/>
    </location>
</feature>
<organism evidence="3 4">
    <name type="scientific">Azospirillum cavernae</name>
    <dbReference type="NCBI Taxonomy" id="2320860"/>
    <lineage>
        <taxon>Bacteria</taxon>
        <taxon>Pseudomonadati</taxon>
        <taxon>Pseudomonadota</taxon>
        <taxon>Alphaproteobacteria</taxon>
        <taxon>Rhodospirillales</taxon>
        <taxon>Azospirillaceae</taxon>
        <taxon>Azospirillum</taxon>
    </lineage>
</organism>
<dbReference type="Gene3D" id="3.60.15.10">
    <property type="entry name" value="Ribonuclease Z/Hydroxyacylglutathione hydrolase-like"/>
    <property type="match status" value="1"/>
</dbReference>
<dbReference type="EMBL" id="QYUL01000001">
    <property type="protein sequence ID" value="RJF85174.1"/>
    <property type="molecule type" value="Genomic_DNA"/>
</dbReference>
<dbReference type="OrthoDB" id="8441428at2"/>
<keyword evidence="4" id="KW-1185">Reference proteome</keyword>
<keyword evidence="3" id="KW-0378">Hydrolase</keyword>
<dbReference type="InterPro" id="IPR036866">
    <property type="entry name" value="RibonucZ/Hydroxyglut_hydro"/>
</dbReference>
<evidence type="ECO:0000256" key="1">
    <source>
        <dbReference type="SAM" id="SignalP"/>
    </source>
</evidence>
<evidence type="ECO:0000313" key="3">
    <source>
        <dbReference type="EMBL" id="RJF85174.1"/>
    </source>
</evidence>
<dbReference type="InterPro" id="IPR050855">
    <property type="entry name" value="NDM-1-like"/>
</dbReference>